<dbReference type="Proteomes" id="UP000822476">
    <property type="component" value="Unassembled WGS sequence"/>
</dbReference>
<dbReference type="SMART" id="SM01196">
    <property type="entry name" value="FERM_C"/>
    <property type="match status" value="1"/>
</dbReference>
<dbReference type="CDD" id="cd14473">
    <property type="entry name" value="FERM_B-lobe"/>
    <property type="match status" value="1"/>
</dbReference>
<evidence type="ECO:0000256" key="1">
    <source>
        <dbReference type="ARBA" id="ARBA00022658"/>
    </source>
</evidence>
<keyword evidence="1" id="KW-0344">Guanine-nucleotide releasing factor</keyword>
<dbReference type="AlphaFoldDB" id="A0A8S9YV95"/>
<dbReference type="CDD" id="cd13193">
    <property type="entry name" value="FERM_C_FARP1-like"/>
    <property type="match status" value="1"/>
</dbReference>
<dbReference type="PANTHER" id="PTHR45858:SF5">
    <property type="entry name" value="MOESIN_EZRIN_RADIXIN HOMOLOG 1"/>
    <property type="match status" value="1"/>
</dbReference>
<dbReference type="Pfam" id="PF00373">
    <property type="entry name" value="FERM_M"/>
    <property type="match status" value="1"/>
</dbReference>
<dbReference type="FunFam" id="3.10.20.90:FF:000040">
    <property type="entry name" value="FERM, RhoGEF and pleckstrin domain-containing protein"/>
    <property type="match status" value="1"/>
</dbReference>
<feature type="domain" description="FERM" evidence="2">
    <location>
        <begin position="13"/>
        <end position="309"/>
    </location>
</feature>
<comment type="caution">
    <text evidence="3">The sequence shown here is derived from an EMBL/GenBank/DDBJ whole genome shotgun (WGS) entry which is preliminary data.</text>
</comment>
<dbReference type="OrthoDB" id="6589456at2759"/>
<dbReference type="PRINTS" id="PR00935">
    <property type="entry name" value="BAND41"/>
</dbReference>
<dbReference type="InterPro" id="IPR041788">
    <property type="entry name" value="FARP1/FARP2/FRMD7_FERM_C"/>
</dbReference>
<evidence type="ECO:0000259" key="2">
    <source>
        <dbReference type="PROSITE" id="PS50057"/>
    </source>
</evidence>
<dbReference type="Gene3D" id="3.10.20.90">
    <property type="entry name" value="Phosphatidylinositol 3-kinase Catalytic Subunit, Chain A, domain 1"/>
    <property type="match status" value="1"/>
</dbReference>
<accession>A0A8S9YV95</accession>
<dbReference type="InterPro" id="IPR051835">
    <property type="entry name" value="RAC1-GEF"/>
</dbReference>
<dbReference type="InterPro" id="IPR019748">
    <property type="entry name" value="FERM_central"/>
</dbReference>
<organism evidence="3 4">
    <name type="scientific">Paragonimus skrjabini miyazakii</name>
    <dbReference type="NCBI Taxonomy" id="59628"/>
    <lineage>
        <taxon>Eukaryota</taxon>
        <taxon>Metazoa</taxon>
        <taxon>Spiralia</taxon>
        <taxon>Lophotrochozoa</taxon>
        <taxon>Platyhelminthes</taxon>
        <taxon>Trematoda</taxon>
        <taxon>Digenea</taxon>
        <taxon>Plagiorchiida</taxon>
        <taxon>Troglotremata</taxon>
        <taxon>Troglotrematidae</taxon>
        <taxon>Paragonimus</taxon>
    </lineage>
</organism>
<dbReference type="PROSITE" id="PS50057">
    <property type="entry name" value="FERM_3"/>
    <property type="match status" value="1"/>
</dbReference>
<gene>
    <name evidence="3" type="ORF">EG68_06969</name>
</gene>
<dbReference type="InterPro" id="IPR029071">
    <property type="entry name" value="Ubiquitin-like_domsf"/>
</dbReference>
<dbReference type="InterPro" id="IPR018979">
    <property type="entry name" value="FERM_N"/>
</dbReference>
<dbReference type="InterPro" id="IPR011993">
    <property type="entry name" value="PH-like_dom_sf"/>
</dbReference>
<dbReference type="SMART" id="SM00295">
    <property type="entry name" value="B41"/>
    <property type="match status" value="1"/>
</dbReference>
<dbReference type="Pfam" id="PF09379">
    <property type="entry name" value="FERM_N"/>
    <property type="match status" value="1"/>
</dbReference>
<evidence type="ECO:0000313" key="3">
    <source>
        <dbReference type="EMBL" id="KAF7255788.1"/>
    </source>
</evidence>
<keyword evidence="4" id="KW-1185">Reference proteome</keyword>
<dbReference type="SUPFAM" id="SSF54236">
    <property type="entry name" value="Ubiquitin-like"/>
    <property type="match status" value="1"/>
</dbReference>
<dbReference type="Pfam" id="PF09380">
    <property type="entry name" value="FERM_C"/>
    <property type="match status" value="1"/>
</dbReference>
<dbReference type="InterPro" id="IPR019749">
    <property type="entry name" value="Band_41_domain"/>
</dbReference>
<name>A0A8S9YV95_9TREM</name>
<dbReference type="InterPro" id="IPR014352">
    <property type="entry name" value="FERM/acyl-CoA-bd_prot_sf"/>
</dbReference>
<protein>
    <recommendedName>
        <fullName evidence="2">FERM domain-containing protein</fullName>
    </recommendedName>
</protein>
<dbReference type="GO" id="GO:0008092">
    <property type="term" value="F:cytoskeletal protein binding"/>
    <property type="evidence" value="ECO:0007669"/>
    <property type="project" value="InterPro"/>
</dbReference>
<reference evidence="3" key="1">
    <citation type="submission" date="2019-07" db="EMBL/GenBank/DDBJ databases">
        <title>Annotation for the trematode Paragonimus miyazaki's.</title>
        <authorList>
            <person name="Choi Y.-J."/>
        </authorList>
    </citation>
    <scope>NUCLEOTIDE SEQUENCE</scope>
    <source>
        <strain evidence="3">Japan</strain>
    </source>
</reference>
<dbReference type="InterPro" id="IPR000798">
    <property type="entry name" value="Ez/rad/moesin-like"/>
</dbReference>
<dbReference type="InterPro" id="IPR018980">
    <property type="entry name" value="FERM_PH-like_C"/>
</dbReference>
<dbReference type="Gene3D" id="1.20.80.10">
    <property type="match status" value="1"/>
</dbReference>
<sequence length="343" mass="40205">MEVQCAGKGLRKMQLRVLHLDDSVHTFHLSVHATGQELYASMIERIHLLESDYFDLEYVNDEGMRCWLDHDKPVLRQLSPGKDLVFRFAVKFYTPYPNLLEEECTRYLFALQIKRDLVTGTLLCSENTAALLASYIVQASTSVLTHSFLYPTNDTAEIGDFIEDEYRTIEYLRPLKLMHEPTEDRLHRTMEYHKAHVGMSPSESDITLLDTARKVEFYGIRLHFARNHEGLGLNLAVSHLGILIFQNLCRISTFSWAKIRKLSFKRKRFLVKLQPERFDVIEFLFDSRDECKQFWKNCIEHHAFFRCPVLERNVPAKHPRNHPRSGLTFSGYERECFGFVEHN</sequence>
<dbReference type="SUPFAM" id="SSF50729">
    <property type="entry name" value="PH domain-like"/>
    <property type="match status" value="1"/>
</dbReference>
<dbReference type="CDD" id="cd17098">
    <property type="entry name" value="FERM_F1_FARP1_like"/>
    <property type="match status" value="1"/>
</dbReference>
<dbReference type="GO" id="GO:0005085">
    <property type="term" value="F:guanyl-nucleotide exchange factor activity"/>
    <property type="evidence" value="ECO:0007669"/>
    <property type="project" value="UniProtKB-KW"/>
</dbReference>
<dbReference type="FunFam" id="2.30.29.30:FF:000002">
    <property type="entry name" value="Band 4.1-like protein 5 isoform 1"/>
    <property type="match status" value="1"/>
</dbReference>
<evidence type="ECO:0000313" key="4">
    <source>
        <dbReference type="Proteomes" id="UP000822476"/>
    </source>
</evidence>
<dbReference type="EMBL" id="JTDE01003668">
    <property type="protein sequence ID" value="KAF7255788.1"/>
    <property type="molecule type" value="Genomic_DNA"/>
</dbReference>
<dbReference type="PRINTS" id="PR00661">
    <property type="entry name" value="ERMFAMILY"/>
</dbReference>
<dbReference type="InterPro" id="IPR035963">
    <property type="entry name" value="FERM_2"/>
</dbReference>
<dbReference type="InterPro" id="IPR000299">
    <property type="entry name" value="FERM_domain"/>
</dbReference>
<dbReference type="SUPFAM" id="SSF47031">
    <property type="entry name" value="Second domain of FERM"/>
    <property type="match status" value="1"/>
</dbReference>
<proteinExistence type="predicted"/>
<dbReference type="PANTHER" id="PTHR45858">
    <property type="entry name" value="FERM DOMAIN CONTAINING PROTEIN"/>
    <property type="match status" value="1"/>
</dbReference>
<dbReference type="Gene3D" id="2.30.29.30">
    <property type="entry name" value="Pleckstrin-homology domain (PH domain)/Phosphotyrosine-binding domain (PTB)"/>
    <property type="match status" value="1"/>
</dbReference>